<evidence type="ECO:0000313" key="2">
    <source>
        <dbReference type="Proteomes" id="UP000182762"/>
    </source>
</evidence>
<sequence length="129" mass="15099">MNKLKIAEELLKNTTPDQLGALLKNYIFNMRKLKQVKYKGEDGELARLYNCIAYIEKENFDITGWALVEIPISFCYCFYNKSTDKSFDLKVWDTGRVVPIYLDSEQDDREANSIQEAIEKYVTPNLREL</sequence>
<evidence type="ECO:0000313" key="1">
    <source>
        <dbReference type="EMBL" id="SFQ86718.1"/>
    </source>
</evidence>
<name>A0A1I6C0K7_9BACI</name>
<protein>
    <submittedName>
        <fullName evidence="1">Uncharacterized protein</fullName>
    </submittedName>
</protein>
<keyword evidence="2" id="KW-1185">Reference proteome</keyword>
<dbReference type="GeneID" id="93713228"/>
<comment type="caution">
    <text evidence="1">The sequence shown here is derived from an EMBL/GenBank/DDBJ whole genome shotgun (WGS) entry which is preliminary data.</text>
</comment>
<dbReference type="EMBL" id="FOXX01000019">
    <property type="protein sequence ID" value="SFQ86718.1"/>
    <property type="molecule type" value="Genomic_DNA"/>
</dbReference>
<dbReference type="Proteomes" id="UP000182762">
    <property type="component" value="Unassembled WGS sequence"/>
</dbReference>
<reference evidence="1 2" key="1">
    <citation type="submission" date="2016-10" db="EMBL/GenBank/DDBJ databases">
        <authorList>
            <person name="Varghese N."/>
            <person name="Submissions S."/>
        </authorList>
    </citation>
    <scope>NUCLEOTIDE SEQUENCE [LARGE SCALE GENOMIC DNA]</scope>
    <source>
        <strain evidence="1 2">DSM 13796</strain>
    </source>
</reference>
<gene>
    <name evidence="1" type="ORF">SAMN02745910_04707</name>
</gene>
<organism evidence="1 2">
    <name type="scientific">Priestia endophytica DSM 13796</name>
    <dbReference type="NCBI Taxonomy" id="1121089"/>
    <lineage>
        <taxon>Bacteria</taxon>
        <taxon>Bacillati</taxon>
        <taxon>Bacillota</taxon>
        <taxon>Bacilli</taxon>
        <taxon>Bacillales</taxon>
        <taxon>Bacillaceae</taxon>
        <taxon>Priestia</taxon>
    </lineage>
</organism>
<dbReference type="RefSeq" id="WP_061802847.1">
    <property type="nucleotide sequence ID" value="NZ_FOXX01000019.1"/>
</dbReference>
<accession>A0A1I6C0K7</accession>
<proteinExistence type="predicted"/>